<comment type="caution">
    <text evidence="10">The sequence shown here is derived from an EMBL/GenBank/DDBJ whole genome shotgun (WGS) entry which is preliminary data.</text>
</comment>
<dbReference type="SMART" id="SM00220">
    <property type="entry name" value="S_TKc"/>
    <property type="match status" value="1"/>
</dbReference>
<keyword evidence="6 7" id="KW-0067">ATP-binding</keyword>
<dbReference type="Pfam" id="PF00069">
    <property type="entry name" value="Pkinase"/>
    <property type="match status" value="2"/>
</dbReference>
<dbReference type="InterPro" id="IPR008271">
    <property type="entry name" value="Ser/Thr_kinase_AS"/>
</dbReference>
<sequence length="511" mass="58027">MIEEDNVFLVPKKGSSKDKEKDKENDKGVLKPQGKKLLPKDLHPNESILEQAHNEKNKKVFKKRKVEEVATTESDNTTAKRSRTGTGTGTDVGVSTISKVSDDQDMCEPETKYALTPSENQELYSFTSKFPGLEESYRILQKIGEGTFSSVYLAKPVAKNLLPKGIKSTVALKRIYVTSSPQRIYNELKLLYTLRGHKNVAPLLDVLRHEDQVVAVLPYYEHSDFRDFYRDLPLFGIKAYMFDLLKALEFIHSKDIIHRDIKPTNFLYDPFTRRGVLVDFGLAEIDMEPITNKCPCSFGGYTSNMVRQLNVDYAGQFPKNGYLKDDQRPGRRANRAGTRGFRAPEVLFKCNNQSKKIDIWSAGVMLLTLLSRRFPFFNSTDDIEAIMEITNIFGITEMKECALFHGLEFDCNIPKIKDKISLEALIANAVMMDCKEGDTFGEDSPAWELLAAIDKKGVIQDSEVGREYAQAITVLKKCMVLNPYERLDAKDLLKLPFFDEFRDIPQESGSE</sequence>
<dbReference type="GO" id="GO:0005524">
    <property type="term" value="F:ATP binding"/>
    <property type="evidence" value="ECO:0007669"/>
    <property type="project" value="UniProtKB-UniRule"/>
</dbReference>
<evidence type="ECO:0000256" key="5">
    <source>
        <dbReference type="ARBA" id="ARBA00022777"/>
    </source>
</evidence>
<dbReference type="GO" id="GO:0004674">
    <property type="term" value="F:protein serine/threonine kinase activity"/>
    <property type="evidence" value="ECO:0007669"/>
    <property type="project" value="UniProtKB-KW"/>
</dbReference>
<dbReference type="EC" id="2.7.11.1" evidence="1"/>
<dbReference type="OrthoDB" id="10020333at2759"/>
<name>A0A1Q2YG00_9ASCO</name>
<keyword evidence="4 7" id="KW-0547">Nucleotide-binding</keyword>
<evidence type="ECO:0000256" key="4">
    <source>
        <dbReference type="ARBA" id="ARBA00022741"/>
    </source>
</evidence>
<dbReference type="GO" id="GO:0044773">
    <property type="term" value="P:mitotic DNA damage checkpoint signaling"/>
    <property type="evidence" value="ECO:0007669"/>
    <property type="project" value="TreeGrafter"/>
</dbReference>
<keyword evidence="2" id="KW-0723">Serine/threonine-protein kinase</keyword>
<evidence type="ECO:0000256" key="3">
    <source>
        <dbReference type="ARBA" id="ARBA00022679"/>
    </source>
</evidence>
<organism evidence="10 11">
    <name type="scientific">Pichia membranifaciens</name>
    <dbReference type="NCBI Taxonomy" id="4926"/>
    <lineage>
        <taxon>Eukaryota</taxon>
        <taxon>Fungi</taxon>
        <taxon>Dikarya</taxon>
        <taxon>Ascomycota</taxon>
        <taxon>Saccharomycotina</taxon>
        <taxon>Pichiomycetes</taxon>
        <taxon>Pichiales</taxon>
        <taxon>Pichiaceae</taxon>
        <taxon>Pichia</taxon>
    </lineage>
</organism>
<dbReference type="Proteomes" id="UP000186136">
    <property type="component" value="Unassembled WGS sequence"/>
</dbReference>
<evidence type="ECO:0000256" key="8">
    <source>
        <dbReference type="SAM" id="MobiDB-lite"/>
    </source>
</evidence>
<evidence type="ECO:0000256" key="2">
    <source>
        <dbReference type="ARBA" id="ARBA00022527"/>
    </source>
</evidence>
<dbReference type="EMBL" id="BDGI01000069">
    <property type="protein sequence ID" value="GAV28411.1"/>
    <property type="molecule type" value="Genomic_DNA"/>
</dbReference>
<dbReference type="PROSITE" id="PS00108">
    <property type="entry name" value="PROTEIN_KINASE_ST"/>
    <property type="match status" value="1"/>
</dbReference>
<keyword evidence="5" id="KW-0418">Kinase</keyword>
<gene>
    <name evidence="10" type="ORF">PMKS-001882</name>
</gene>
<dbReference type="Gene3D" id="3.30.200.20">
    <property type="entry name" value="Phosphorylase Kinase, domain 1"/>
    <property type="match status" value="1"/>
</dbReference>
<reference evidence="10 11" key="1">
    <citation type="submission" date="2016-08" db="EMBL/GenBank/DDBJ databases">
        <title>Whole genome shotgun sequence of Pichia membranifaciens KS47-1.</title>
        <authorList>
            <person name="Konishi M."/>
            <person name="Ishida M."/>
            <person name="Arakawa T."/>
            <person name="Kato Y."/>
            <person name="Horiuchi J."/>
        </authorList>
    </citation>
    <scope>NUCLEOTIDE SEQUENCE [LARGE SCALE GENOMIC DNA]</scope>
    <source>
        <strain evidence="10 11">KS47-1</strain>
    </source>
</reference>
<evidence type="ECO:0000313" key="10">
    <source>
        <dbReference type="EMBL" id="GAV28411.1"/>
    </source>
</evidence>
<dbReference type="Gene3D" id="1.10.510.10">
    <property type="entry name" value="Transferase(Phosphotransferase) domain 1"/>
    <property type="match status" value="1"/>
</dbReference>
<feature type="domain" description="Protein kinase" evidence="9">
    <location>
        <begin position="137"/>
        <end position="498"/>
    </location>
</feature>
<dbReference type="InterPro" id="IPR017441">
    <property type="entry name" value="Protein_kinase_ATP_BS"/>
</dbReference>
<keyword evidence="3" id="KW-0808">Transferase</keyword>
<dbReference type="PROSITE" id="PS00107">
    <property type="entry name" value="PROTEIN_KINASE_ATP"/>
    <property type="match status" value="1"/>
</dbReference>
<dbReference type="SUPFAM" id="SSF56112">
    <property type="entry name" value="Protein kinase-like (PK-like)"/>
    <property type="match status" value="1"/>
</dbReference>
<dbReference type="CDD" id="cd14019">
    <property type="entry name" value="STKc_Cdc7"/>
    <property type="match status" value="1"/>
</dbReference>
<dbReference type="InterPro" id="IPR011009">
    <property type="entry name" value="Kinase-like_dom_sf"/>
</dbReference>
<evidence type="ECO:0000313" key="11">
    <source>
        <dbReference type="Proteomes" id="UP000186136"/>
    </source>
</evidence>
<accession>A0A1Q2YG00</accession>
<proteinExistence type="predicted"/>
<dbReference type="PANTHER" id="PTHR44167">
    <property type="entry name" value="OVARIAN-SPECIFIC SERINE/THREONINE-PROTEIN KINASE LOK-RELATED"/>
    <property type="match status" value="1"/>
</dbReference>
<evidence type="ECO:0000256" key="6">
    <source>
        <dbReference type="ARBA" id="ARBA00022840"/>
    </source>
</evidence>
<dbReference type="PANTHER" id="PTHR44167:SF23">
    <property type="entry name" value="CDC7 KINASE, ISOFORM A-RELATED"/>
    <property type="match status" value="1"/>
</dbReference>
<protein>
    <recommendedName>
        <fullName evidence="1">non-specific serine/threonine protein kinase</fullName>
        <ecNumber evidence="1">2.7.11.1</ecNumber>
    </recommendedName>
</protein>
<evidence type="ECO:0000259" key="9">
    <source>
        <dbReference type="PROSITE" id="PS50011"/>
    </source>
</evidence>
<dbReference type="GO" id="GO:0005634">
    <property type="term" value="C:nucleus"/>
    <property type="evidence" value="ECO:0007669"/>
    <property type="project" value="TreeGrafter"/>
</dbReference>
<evidence type="ECO:0000256" key="1">
    <source>
        <dbReference type="ARBA" id="ARBA00012513"/>
    </source>
</evidence>
<feature type="binding site" evidence="7">
    <location>
        <position position="173"/>
    </location>
    <ligand>
        <name>ATP</name>
        <dbReference type="ChEBI" id="CHEBI:30616"/>
    </ligand>
</feature>
<evidence type="ECO:0000256" key="7">
    <source>
        <dbReference type="PROSITE-ProRule" id="PRU10141"/>
    </source>
</evidence>
<dbReference type="GO" id="GO:0030447">
    <property type="term" value="P:filamentous growth"/>
    <property type="evidence" value="ECO:0007669"/>
    <property type="project" value="UniProtKB-ARBA"/>
</dbReference>
<feature type="compositionally biased region" description="Basic and acidic residues" evidence="8">
    <location>
        <begin position="15"/>
        <end position="29"/>
    </location>
</feature>
<dbReference type="AlphaFoldDB" id="A0A1Q2YG00"/>
<feature type="region of interest" description="Disordered" evidence="8">
    <location>
        <begin position="1"/>
        <end position="95"/>
    </location>
</feature>
<dbReference type="PROSITE" id="PS50011">
    <property type="entry name" value="PROTEIN_KINASE_DOM"/>
    <property type="match status" value="1"/>
</dbReference>
<keyword evidence="11" id="KW-1185">Reference proteome</keyword>
<dbReference type="InterPro" id="IPR000719">
    <property type="entry name" value="Prot_kinase_dom"/>
</dbReference>